<organism evidence="8 9">
    <name type="scientific">Cryptosporangium minutisporangium</name>
    <dbReference type="NCBI Taxonomy" id="113569"/>
    <lineage>
        <taxon>Bacteria</taxon>
        <taxon>Bacillati</taxon>
        <taxon>Actinomycetota</taxon>
        <taxon>Actinomycetes</taxon>
        <taxon>Cryptosporangiales</taxon>
        <taxon>Cryptosporangiaceae</taxon>
        <taxon>Cryptosporangium</taxon>
    </lineage>
</organism>
<feature type="active site" evidence="5">
    <location>
        <position position="250"/>
    </location>
</feature>
<comment type="caution">
    <text evidence="8">The sequence shown here is derived from an EMBL/GenBank/DDBJ whole genome shotgun (WGS) entry which is preliminary data.</text>
</comment>
<dbReference type="InterPro" id="IPR029510">
    <property type="entry name" value="Ald_DH_CS_GLU"/>
</dbReference>
<sequence length="484" mass="50886">MLTYDTLYIGGEWVAPAETRVFDVVSPASEEVVGRVPEASNADIDNAVAAARKAFDEGPWPRTSGAERADAMARLSAIINERMEDFARTISTEMGSPLGFSRMGQVLAATMALDYYTGLARETAWEETRAGLLGPTVVRRAPVGVVAAIVPWNVPIYVSMLKLAPALAAGCTVVLKPAPASPISGQLLAEAVEAAGIPAGVVNVVPADRAVGEYLVTHPGIDKVSFTGSTAAGRRIASLCGENLRRVTLELGGKSAAVLLPDVDLASALPQVINVGLMNNGQACVAQTRILAPRDRYREVVDAVVEQVAAQIVGDPLDEATTIGPLVSAGQRERVEGFLAAGKKEGATVALGGGRPKGFDRGWYVEPTVFSDVDNKMTIAQEEIFGPVLSVIPYGDVDDAVAIANDSRYGLSGSVWTADADAGLDIARRIRTGTFNVNTFMLENCAPFGGFKESGLGRELGPEGLSAYVEYQSVNLPFGYTPAS</sequence>
<dbReference type="PROSITE" id="PS00070">
    <property type="entry name" value="ALDEHYDE_DEHYDR_CYS"/>
    <property type="match status" value="1"/>
</dbReference>
<proteinExistence type="inferred from homology"/>
<evidence type="ECO:0000256" key="5">
    <source>
        <dbReference type="PROSITE-ProRule" id="PRU10007"/>
    </source>
</evidence>
<gene>
    <name evidence="8" type="ORF">GCM10020369_55420</name>
</gene>
<dbReference type="Gene3D" id="3.40.605.10">
    <property type="entry name" value="Aldehyde Dehydrogenase, Chain A, domain 1"/>
    <property type="match status" value="1"/>
</dbReference>
<comment type="similarity">
    <text evidence="1 6">Belongs to the aldehyde dehydrogenase family.</text>
</comment>
<dbReference type="RefSeq" id="WP_345731164.1">
    <property type="nucleotide sequence ID" value="NZ_BAAAYN010000038.1"/>
</dbReference>
<dbReference type="EMBL" id="BAAAYN010000038">
    <property type="protein sequence ID" value="GAA3392697.1"/>
    <property type="molecule type" value="Genomic_DNA"/>
</dbReference>
<evidence type="ECO:0000256" key="2">
    <source>
        <dbReference type="ARBA" id="ARBA00023002"/>
    </source>
</evidence>
<evidence type="ECO:0000313" key="9">
    <source>
        <dbReference type="Proteomes" id="UP001501676"/>
    </source>
</evidence>
<dbReference type="Pfam" id="PF00171">
    <property type="entry name" value="Aldedh"/>
    <property type="match status" value="1"/>
</dbReference>
<feature type="domain" description="Aldehyde dehydrogenase" evidence="7">
    <location>
        <begin position="13"/>
        <end position="474"/>
    </location>
</feature>
<dbReference type="CDD" id="cd07139">
    <property type="entry name" value="ALDH_AldA-Rv0768"/>
    <property type="match status" value="1"/>
</dbReference>
<keyword evidence="2 6" id="KW-0560">Oxidoreductase</keyword>
<dbReference type="InterPro" id="IPR015590">
    <property type="entry name" value="Aldehyde_DH_dom"/>
</dbReference>
<protein>
    <recommendedName>
        <fullName evidence="3">aldehyde dehydrogenase (NAD(+))</fullName>
        <ecNumber evidence="3">1.2.1.3</ecNumber>
    </recommendedName>
</protein>
<evidence type="ECO:0000313" key="8">
    <source>
        <dbReference type="EMBL" id="GAA3392697.1"/>
    </source>
</evidence>
<dbReference type="InterPro" id="IPR016161">
    <property type="entry name" value="Ald_DH/histidinol_DH"/>
</dbReference>
<dbReference type="InterPro" id="IPR016163">
    <property type="entry name" value="Ald_DH_C"/>
</dbReference>
<evidence type="ECO:0000256" key="6">
    <source>
        <dbReference type="RuleBase" id="RU003345"/>
    </source>
</evidence>
<keyword evidence="9" id="KW-1185">Reference proteome</keyword>
<dbReference type="InterPro" id="IPR016162">
    <property type="entry name" value="Ald_DH_N"/>
</dbReference>
<dbReference type="PANTHER" id="PTHR42804">
    <property type="entry name" value="ALDEHYDE DEHYDROGENASE"/>
    <property type="match status" value="1"/>
</dbReference>
<evidence type="ECO:0000259" key="7">
    <source>
        <dbReference type="Pfam" id="PF00171"/>
    </source>
</evidence>
<dbReference type="Proteomes" id="UP001501676">
    <property type="component" value="Unassembled WGS sequence"/>
</dbReference>
<dbReference type="Gene3D" id="3.40.309.10">
    <property type="entry name" value="Aldehyde Dehydrogenase, Chain A, domain 2"/>
    <property type="match status" value="1"/>
</dbReference>
<name>A0ABP6T5G9_9ACTN</name>
<evidence type="ECO:0000256" key="3">
    <source>
        <dbReference type="ARBA" id="ARBA00024226"/>
    </source>
</evidence>
<comment type="catalytic activity">
    <reaction evidence="4">
        <text>an aldehyde + NAD(+) + H2O = a carboxylate + NADH + 2 H(+)</text>
        <dbReference type="Rhea" id="RHEA:16185"/>
        <dbReference type="ChEBI" id="CHEBI:15377"/>
        <dbReference type="ChEBI" id="CHEBI:15378"/>
        <dbReference type="ChEBI" id="CHEBI:17478"/>
        <dbReference type="ChEBI" id="CHEBI:29067"/>
        <dbReference type="ChEBI" id="CHEBI:57540"/>
        <dbReference type="ChEBI" id="CHEBI:57945"/>
        <dbReference type="EC" id="1.2.1.3"/>
    </reaction>
</comment>
<dbReference type="PANTHER" id="PTHR42804:SF1">
    <property type="entry name" value="ALDEHYDE DEHYDROGENASE-RELATED"/>
    <property type="match status" value="1"/>
</dbReference>
<dbReference type="SUPFAM" id="SSF53720">
    <property type="entry name" value="ALDH-like"/>
    <property type="match status" value="1"/>
</dbReference>
<dbReference type="EC" id="1.2.1.3" evidence="3"/>
<dbReference type="PROSITE" id="PS00687">
    <property type="entry name" value="ALDEHYDE_DEHYDR_GLU"/>
    <property type="match status" value="1"/>
</dbReference>
<evidence type="ECO:0000256" key="4">
    <source>
        <dbReference type="ARBA" id="ARBA00049194"/>
    </source>
</evidence>
<accession>A0ABP6T5G9</accession>
<dbReference type="InterPro" id="IPR016160">
    <property type="entry name" value="Ald_DH_CS_CYS"/>
</dbReference>
<evidence type="ECO:0000256" key="1">
    <source>
        <dbReference type="ARBA" id="ARBA00009986"/>
    </source>
</evidence>
<reference evidence="9" key="1">
    <citation type="journal article" date="2019" name="Int. J. Syst. Evol. Microbiol.">
        <title>The Global Catalogue of Microorganisms (GCM) 10K type strain sequencing project: providing services to taxonomists for standard genome sequencing and annotation.</title>
        <authorList>
            <consortium name="The Broad Institute Genomics Platform"/>
            <consortium name="The Broad Institute Genome Sequencing Center for Infectious Disease"/>
            <person name="Wu L."/>
            <person name="Ma J."/>
        </authorList>
    </citation>
    <scope>NUCLEOTIDE SEQUENCE [LARGE SCALE GENOMIC DNA]</scope>
    <source>
        <strain evidence="9">JCM 9458</strain>
    </source>
</reference>